<feature type="compositionally biased region" description="Basic and acidic residues" evidence="1">
    <location>
        <begin position="96"/>
        <end position="124"/>
    </location>
</feature>
<reference evidence="2 3" key="1">
    <citation type="submission" date="2021-06" db="EMBL/GenBank/DDBJ databases">
        <title>Chromosome-level genome assembly of the red-tail catfish (Hemibagrus wyckioides).</title>
        <authorList>
            <person name="Shao F."/>
        </authorList>
    </citation>
    <scope>NUCLEOTIDE SEQUENCE [LARGE SCALE GENOMIC DNA]</scope>
    <source>
        <strain evidence="2">EC202008001</strain>
        <tissue evidence="2">Blood</tissue>
    </source>
</reference>
<feature type="compositionally biased region" description="Pro residues" evidence="1">
    <location>
        <begin position="62"/>
        <end position="71"/>
    </location>
</feature>
<comment type="caution">
    <text evidence="2">The sequence shown here is derived from an EMBL/GenBank/DDBJ whole genome shotgun (WGS) entry which is preliminary data.</text>
</comment>
<keyword evidence="3" id="KW-1185">Reference proteome</keyword>
<name>A0A9D3S8R8_9TELE</name>
<dbReference type="EMBL" id="JAHKSW010000028">
    <property type="protein sequence ID" value="KAG7314872.1"/>
    <property type="molecule type" value="Genomic_DNA"/>
</dbReference>
<feature type="region of interest" description="Disordered" evidence="1">
    <location>
        <begin position="45"/>
        <end position="78"/>
    </location>
</feature>
<protein>
    <submittedName>
        <fullName evidence="2">Uncharacterized protein</fullName>
    </submittedName>
</protein>
<evidence type="ECO:0000256" key="1">
    <source>
        <dbReference type="SAM" id="MobiDB-lite"/>
    </source>
</evidence>
<sequence length="153" mass="17470">MSALRGFTRSEPRFFLQLFNALTVDSSRSPERTLGVTLQRLATVQKAEKATPCSPRPHAAKTPPPNQPRQKPPVISRSSSLVLLYDTPVTQYCKNENSRKQDTPRGIKGRDDGEDRPTRQDKTWRLQGVRSSTCKVKKHHKLQHITNYIPHSW</sequence>
<dbReference type="AlphaFoldDB" id="A0A9D3S8R8"/>
<proteinExistence type="predicted"/>
<gene>
    <name evidence="2" type="ORF">KOW79_022175</name>
</gene>
<dbReference type="Proteomes" id="UP000824219">
    <property type="component" value="Linkage Group LG28"/>
</dbReference>
<organism evidence="2 3">
    <name type="scientific">Hemibagrus wyckioides</name>
    <dbReference type="NCBI Taxonomy" id="337641"/>
    <lineage>
        <taxon>Eukaryota</taxon>
        <taxon>Metazoa</taxon>
        <taxon>Chordata</taxon>
        <taxon>Craniata</taxon>
        <taxon>Vertebrata</taxon>
        <taxon>Euteleostomi</taxon>
        <taxon>Actinopterygii</taxon>
        <taxon>Neopterygii</taxon>
        <taxon>Teleostei</taxon>
        <taxon>Ostariophysi</taxon>
        <taxon>Siluriformes</taxon>
        <taxon>Bagridae</taxon>
        <taxon>Hemibagrus</taxon>
    </lineage>
</organism>
<evidence type="ECO:0000313" key="2">
    <source>
        <dbReference type="EMBL" id="KAG7314872.1"/>
    </source>
</evidence>
<evidence type="ECO:0000313" key="3">
    <source>
        <dbReference type="Proteomes" id="UP000824219"/>
    </source>
</evidence>
<feature type="region of interest" description="Disordered" evidence="1">
    <location>
        <begin position="93"/>
        <end position="125"/>
    </location>
</feature>
<accession>A0A9D3S8R8</accession>